<keyword evidence="4 7" id="KW-1133">Transmembrane helix</keyword>
<dbReference type="STRING" id="6832.A0A553N7H8"/>
<sequence length="244" mass="26847">MEGSMKCIKYLLFTFNLFFVLTGLILIVTGGVIQSIYSQYLDFLGNSIFNAPILLVVMGCFIFFVTFFGCCGAIKENYCMIMTFSVLLALIFMIELGCGIAAYAMKSEVRSTIETQMEKGLMNYGRKGYTGVTETWNVVQHELKCCGAQEYRDWENTTFSQDKSVPDSCCLSDVEGCGNGILGMPDQAPKIIYTKGCLNKLEEVVSVNIATVGGVGIGIAMAQFVGIVFACLLAKTIKKEYEMV</sequence>
<name>A0A553N7H8_TIGCA</name>
<dbReference type="PANTHER" id="PTHR19282:SF456">
    <property type="entry name" value="CD63 MOLECULE"/>
    <property type="match status" value="1"/>
</dbReference>
<reference evidence="8 9" key="1">
    <citation type="journal article" date="2018" name="Nat. Ecol. Evol.">
        <title>Genomic signatures of mitonuclear coevolution across populations of Tigriopus californicus.</title>
        <authorList>
            <person name="Barreto F.S."/>
            <person name="Watson E.T."/>
            <person name="Lima T.G."/>
            <person name="Willett C.S."/>
            <person name="Edmands S."/>
            <person name="Li W."/>
            <person name="Burton R.S."/>
        </authorList>
    </citation>
    <scope>NUCLEOTIDE SEQUENCE [LARGE SCALE GENOMIC DNA]</scope>
    <source>
        <strain evidence="8 9">San Diego</strain>
    </source>
</reference>
<dbReference type="OMA" id="RSWDIMQ"/>
<dbReference type="InterPro" id="IPR000301">
    <property type="entry name" value="Tetraspanin_animals"/>
</dbReference>
<dbReference type="Proteomes" id="UP000318571">
    <property type="component" value="Chromosome 8"/>
</dbReference>
<evidence type="ECO:0000256" key="3">
    <source>
        <dbReference type="ARBA" id="ARBA00022692"/>
    </source>
</evidence>
<dbReference type="OrthoDB" id="10033535at2759"/>
<organism evidence="8 9">
    <name type="scientific">Tigriopus californicus</name>
    <name type="common">Marine copepod</name>
    <dbReference type="NCBI Taxonomy" id="6832"/>
    <lineage>
        <taxon>Eukaryota</taxon>
        <taxon>Metazoa</taxon>
        <taxon>Ecdysozoa</taxon>
        <taxon>Arthropoda</taxon>
        <taxon>Crustacea</taxon>
        <taxon>Multicrustacea</taxon>
        <taxon>Hexanauplia</taxon>
        <taxon>Copepoda</taxon>
        <taxon>Harpacticoida</taxon>
        <taxon>Harpacticidae</taxon>
        <taxon>Tigriopus</taxon>
    </lineage>
</organism>
<dbReference type="SUPFAM" id="SSF48652">
    <property type="entry name" value="Tetraspanin"/>
    <property type="match status" value="1"/>
</dbReference>
<evidence type="ECO:0000313" key="9">
    <source>
        <dbReference type="Proteomes" id="UP000318571"/>
    </source>
</evidence>
<dbReference type="Gene3D" id="1.10.1450.10">
    <property type="entry name" value="Tetraspanin"/>
    <property type="match status" value="1"/>
</dbReference>
<comment type="similarity">
    <text evidence="2 7">Belongs to the tetraspanin (TM4SF) family.</text>
</comment>
<feature type="transmembrane region" description="Helical" evidence="7">
    <location>
        <begin position="86"/>
        <end position="105"/>
    </location>
</feature>
<protein>
    <recommendedName>
        <fullName evidence="7">Tetraspanin</fullName>
    </recommendedName>
</protein>
<comment type="subcellular location">
    <subcellularLocation>
        <location evidence="1 7">Membrane</location>
        <topology evidence="1 7">Multi-pass membrane protein</topology>
    </subcellularLocation>
</comment>
<feature type="disulfide bond" evidence="6">
    <location>
        <begin position="145"/>
        <end position="177"/>
    </location>
</feature>
<accession>A0A553N7H8</accession>
<dbReference type="AlphaFoldDB" id="A0A553N7H8"/>
<dbReference type="PANTHER" id="PTHR19282">
    <property type="entry name" value="TETRASPANIN"/>
    <property type="match status" value="1"/>
</dbReference>
<evidence type="ECO:0000313" key="8">
    <source>
        <dbReference type="EMBL" id="TRY61398.1"/>
    </source>
</evidence>
<feature type="transmembrane region" description="Helical" evidence="7">
    <location>
        <begin position="53"/>
        <end position="74"/>
    </location>
</feature>
<dbReference type="PRINTS" id="PR00259">
    <property type="entry name" value="TMFOUR"/>
</dbReference>
<keyword evidence="9" id="KW-1185">Reference proteome</keyword>
<dbReference type="InterPro" id="IPR008952">
    <property type="entry name" value="Tetraspanin_EC2_sf"/>
</dbReference>
<keyword evidence="6" id="KW-1015">Disulfide bond</keyword>
<dbReference type="Pfam" id="PF00335">
    <property type="entry name" value="Tetraspanin"/>
    <property type="match status" value="1"/>
</dbReference>
<dbReference type="InterPro" id="IPR018499">
    <property type="entry name" value="Tetraspanin/Peripherin"/>
</dbReference>
<keyword evidence="5 7" id="KW-0472">Membrane</keyword>
<evidence type="ECO:0000256" key="4">
    <source>
        <dbReference type="ARBA" id="ARBA00022989"/>
    </source>
</evidence>
<dbReference type="GO" id="GO:0005886">
    <property type="term" value="C:plasma membrane"/>
    <property type="evidence" value="ECO:0007669"/>
    <property type="project" value="TreeGrafter"/>
</dbReference>
<evidence type="ECO:0000256" key="2">
    <source>
        <dbReference type="ARBA" id="ARBA00006840"/>
    </source>
</evidence>
<evidence type="ECO:0000256" key="1">
    <source>
        <dbReference type="ARBA" id="ARBA00004141"/>
    </source>
</evidence>
<keyword evidence="3 7" id="KW-0812">Transmembrane</keyword>
<proteinExistence type="inferred from homology"/>
<evidence type="ECO:0000256" key="6">
    <source>
        <dbReference type="PIRSR" id="PIRSR002419-1"/>
    </source>
</evidence>
<comment type="caution">
    <text evidence="8">The sequence shown here is derived from an EMBL/GenBank/DDBJ whole genome shotgun (WGS) entry which is preliminary data.</text>
</comment>
<dbReference type="PIRSF" id="PIRSF002419">
    <property type="entry name" value="Tetraspanin"/>
    <property type="match status" value="1"/>
</dbReference>
<dbReference type="EMBL" id="VCGU01000459">
    <property type="protein sequence ID" value="TRY61398.1"/>
    <property type="molecule type" value="Genomic_DNA"/>
</dbReference>
<feature type="transmembrane region" description="Helical" evidence="7">
    <location>
        <begin position="12"/>
        <end position="33"/>
    </location>
</feature>
<evidence type="ECO:0000256" key="5">
    <source>
        <dbReference type="ARBA" id="ARBA00023136"/>
    </source>
</evidence>
<feature type="transmembrane region" description="Helical" evidence="7">
    <location>
        <begin position="209"/>
        <end position="234"/>
    </location>
</feature>
<evidence type="ECO:0000256" key="7">
    <source>
        <dbReference type="RuleBase" id="RU361218"/>
    </source>
</evidence>
<gene>
    <name evidence="8" type="ORF">TCAL_10071</name>
</gene>